<dbReference type="AlphaFoldDB" id="A0A3S8U254"/>
<protein>
    <submittedName>
        <fullName evidence="1">N-(5'-phosphoribosyl)anthranilate isomerase</fullName>
    </submittedName>
</protein>
<dbReference type="EMBL" id="CP034328">
    <property type="protein sequence ID" value="AZL57690.1"/>
    <property type="molecule type" value="Genomic_DNA"/>
</dbReference>
<gene>
    <name evidence="1" type="ORF">EI545_01825</name>
</gene>
<keyword evidence="2" id="KW-1185">Reference proteome</keyword>
<dbReference type="OrthoDB" id="7867818at2"/>
<sequence length="79" mass="9020">MDQNCFPTRRQSDPDAWIDLVFSAKAANGGVVRRAIGWVGNEVGHDRFVDEVRRRGYHLLVTQNQYIVVCNTGPVRMLF</sequence>
<name>A0A3S8U254_9RHOB</name>
<reference evidence="1 2" key="1">
    <citation type="submission" date="2018-12" db="EMBL/GenBank/DDBJ databases">
        <title>Complete genome sequencing of Tabrizicola sp. K13M18.</title>
        <authorList>
            <person name="Bae J.-W."/>
        </authorList>
    </citation>
    <scope>NUCLEOTIDE SEQUENCE [LARGE SCALE GENOMIC DNA]</scope>
    <source>
        <strain evidence="1 2">K13M18</strain>
    </source>
</reference>
<evidence type="ECO:0000313" key="1">
    <source>
        <dbReference type="EMBL" id="AZL57690.1"/>
    </source>
</evidence>
<dbReference type="KEGG" id="taw:EI545_01825"/>
<evidence type="ECO:0000313" key="2">
    <source>
        <dbReference type="Proteomes" id="UP000282002"/>
    </source>
</evidence>
<proteinExistence type="predicted"/>
<dbReference type="GO" id="GO:0016853">
    <property type="term" value="F:isomerase activity"/>
    <property type="evidence" value="ECO:0007669"/>
    <property type="project" value="UniProtKB-KW"/>
</dbReference>
<accession>A0A3S8U254</accession>
<dbReference type="Proteomes" id="UP000282002">
    <property type="component" value="Chromosome"/>
</dbReference>
<organism evidence="1 2">
    <name type="scientific">Tabrizicola piscis</name>
    <dbReference type="NCBI Taxonomy" id="2494374"/>
    <lineage>
        <taxon>Bacteria</taxon>
        <taxon>Pseudomonadati</taxon>
        <taxon>Pseudomonadota</taxon>
        <taxon>Alphaproteobacteria</taxon>
        <taxon>Rhodobacterales</taxon>
        <taxon>Paracoccaceae</taxon>
        <taxon>Tabrizicola</taxon>
    </lineage>
</organism>
<keyword evidence="1" id="KW-0413">Isomerase</keyword>
<dbReference type="RefSeq" id="WP_125323878.1">
    <property type="nucleotide sequence ID" value="NZ_CP034328.1"/>
</dbReference>